<dbReference type="EMBL" id="CAJFDI010000006">
    <property type="protein sequence ID" value="CAD5234086.1"/>
    <property type="molecule type" value="Genomic_DNA"/>
</dbReference>
<evidence type="ECO:0000313" key="3">
    <source>
        <dbReference type="Proteomes" id="UP000659654"/>
    </source>
</evidence>
<sequence>MAVEWASGHCVMSGGGHFNKQTVMSPKVRVFDDNFTHFSHGMAHGNTAKDVFIPKLQMEYLGEQETVFKLSDKSVKSYVDESLKVLVAQSRRSDFSKPIESSYSSQSDSSPLFKRSSFKHDGDGRSPTPRSDIFRPPKSPREKPSAITQSPRYQIKYQISDLNQRRNGVDRNHQPFELRSVYEEQDDYLDSPRLFPATGRQSVPGFSKPQLVSVGEIYNDTSSGYSTASGASSTVPSTNTYWTRKDNNDFEFVPIREPQTSRIPVVSGPEWRKNSNNETYDPPSINELVNTLENFDPEPLLQRAVKAQQRVEELSNSIKPQRRPNTVLGEPYYNGDTRTFPSFGRKKSNGNVDFNDFPSNRRDSKRFPGLSTATISTDTSKPTDCSISASTNNLLNIDTRPTHRNIDVSQLDTVLQSPSSGSQPPNRLHSTASFDPDNFYQSREEWRDPFFNMRDRFGNDRDNGTINSRFGRAPSLLSKSASQGNLDYQNSDSDGNSNSNGNGYSDWSRPRNSLANFWLDTLRNHVDTPPAFQRAFSPRLSASERLEQLHEPLDDLDNHTIYRRPNAIDNVASRRAQYLKEVFGSHSPSLSSKLNESLPNRDPNFSELDDAVGDMESRSGCGRFPTNEVKYTTTTTNPDGSTTRSYFGQTRYTTPGGERRTVVTTRTTSNQHSPSPDTLSDTSQQSLLFLPHPRPKHNIREQLMNAGVNNFFSGFPTRRLLNSAAFSSPNFPAPTTGGVASRVSALEKRSSGTPNLLQLACVLNGSNPECGAPMSPRSTVFRRKPVIHVDYGDEDDIFKFPEPDQDSRNMFWDEDAPRNILEAYKGVLFRMGAAAVSGHLFLVPKSPLIYKLVMRGLSAFCSLLSRTPSL</sequence>
<reference evidence="2" key="1">
    <citation type="submission" date="2020-09" db="EMBL/GenBank/DDBJ databases">
        <authorList>
            <person name="Kikuchi T."/>
        </authorList>
    </citation>
    <scope>NUCLEOTIDE SEQUENCE</scope>
    <source>
        <strain evidence="2">Ka4C1</strain>
    </source>
</reference>
<dbReference type="OrthoDB" id="5586at2759"/>
<dbReference type="Proteomes" id="UP000582659">
    <property type="component" value="Unassembled WGS sequence"/>
</dbReference>
<feature type="compositionally biased region" description="Low complexity" evidence="1">
    <location>
        <begin position="101"/>
        <end position="110"/>
    </location>
</feature>
<name>A0A7I8X064_BURXY</name>
<evidence type="ECO:0000256" key="1">
    <source>
        <dbReference type="SAM" id="MobiDB-lite"/>
    </source>
</evidence>
<feature type="compositionally biased region" description="Polar residues" evidence="1">
    <location>
        <begin position="414"/>
        <end position="433"/>
    </location>
</feature>
<protein>
    <submittedName>
        <fullName evidence="2">(pine wood nematode) hypothetical protein</fullName>
    </submittedName>
</protein>
<feature type="compositionally biased region" description="Low complexity" evidence="1">
    <location>
        <begin position="632"/>
        <end position="643"/>
    </location>
</feature>
<feature type="region of interest" description="Disordered" evidence="1">
    <location>
        <begin position="456"/>
        <end position="507"/>
    </location>
</feature>
<feature type="compositionally biased region" description="Low complexity" evidence="1">
    <location>
        <begin position="490"/>
        <end position="506"/>
    </location>
</feature>
<feature type="region of interest" description="Disordered" evidence="1">
    <location>
        <begin position="414"/>
        <end position="439"/>
    </location>
</feature>
<feature type="compositionally biased region" description="Polar residues" evidence="1">
    <location>
        <begin position="669"/>
        <end position="683"/>
    </location>
</feature>
<accession>A0A7I8X064</accession>
<dbReference type="AlphaFoldDB" id="A0A7I8X064"/>
<feature type="region of interest" description="Disordered" evidence="1">
    <location>
        <begin position="97"/>
        <end position="152"/>
    </location>
</feature>
<feature type="region of interest" description="Disordered" evidence="1">
    <location>
        <begin position="616"/>
        <end position="683"/>
    </location>
</feature>
<dbReference type="Proteomes" id="UP000659654">
    <property type="component" value="Unassembled WGS sequence"/>
</dbReference>
<evidence type="ECO:0000313" key="2">
    <source>
        <dbReference type="EMBL" id="CAD5234086.1"/>
    </source>
</evidence>
<feature type="compositionally biased region" description="Basic and acidic residues" evidence="1">
    <location>
        <begin position="132"/>
        <end position="144"/>
    </location>
</feature>
<feature type="compositionally biased region" description="Polar residues" evidence="1">
    <location>
        <begin position="644"/>
        <end position="653"/>
    </location>
</feature>
<organism evidence="2 3">
    <name type="scientific">Bursaphelenchus xylophilus</name>
    <name type="common">Pinewood nematode worm</name>
    <name type="synonym">Aphelenchoides xylophilus</name>
    <dbReference type="NCBI Taxonomy" id="6326"/>
    <lineage>
        <taxon>Eukaryota</taxon>
        <taxon>Metazoa</taxon>
        <taxon>Ecdysozoa</taxon>
        <taxon>Nematoda</taxon>
        <taxon>Chromadorea</taxon>
        <taxon>Rhabditida</taxon>
        <taxon>Tylenchina</taxon>
        <taxon>Tylenchomorpha</taxon>
        <taxon>Aphelenchoidea</taxon>
        <taxon>Aphelenchoididae</taxon>
        <taxon>Bursaphelenchus</taxon>
    </lineage>
</organism>
<dbReference type="EMBL" id="CAJFCV020000006">
    <property type="protein sequence ID" value="CAG9129667.1"/>
    <property type="molecule type" value="Genomic_DNA"/>
</dbReference>
<gene>
    <name evidence="2" type="ORF">BXYJ_LOCUS14177</name>
</gene>
<feature type="region of interest" description="Disordered" evidence="1">
    <location>
        <begin position="313"/>
        <end position="384"/>
    </location>
</feature>
<keyword evidence="3" id="KW-1185">Reference proteome</keyword>
<comment type="caution">
    <text evidence="2">The sequence shown here is derived from an EMBL/GenBank/DDBJ whole genome shotgun (WGS) entry which is preliminary data.</text>
</comment>
<feature type="compositionally biased region" description="Polar residues" evidence="1">
    <location>
        <begin position="371"/>
        <end position="384"/>
    </location>
</feature>
<feature type="compositionally biased region" description="Polar residues" evidence="1">
    <location>
        <begin position="477"/>
        <end position="489"/>
    </location>
</feature>
<proteinExistence type="predicted"/>